<keyword evidence="1 2" id="KW-0732">Signal</keyword>
<evidence type="ECO:0000313" key="4">
    <source>
        <dbReference type="EMBL" id="SDK60623.1"/>
    </source>
</evidence>
<dbReference type="InterPro" id="IPR026444">
    <property type="entry name" value="Secre_tail"/>
</dbReference>
<proteinExistence type="predicted"/>
<feature type="chain" id="PRO_5011701540" evidence="2">
    <location>
        <begin position="19"/>
        <end position="501"/>
    </location>
</feature>
<dbReference type="Pfam" id="PF18962">
    <property type="entry name" value="Por_Secre_tail"/>
    <property type="match status" value="1"/>
</dbReference>
<evidence type="ECO:0000313" key="5">
    <source>
        <dbReference type="Proteomes" id="UP000199580"/>
    </source>
</evidence>
<dbReference type="STRING" id="1128970.SAMN04487935_3759"/>
<evidence type="ECO:0000256" key="2">
    <source>
        <dbReference type="SAM" id="SignalP"/>
    </source>
</evidence>
<protein>
    <submittedName>
        <fullName evidence="4">Por secretion system C-terminal sorting domain-containing protein</fullName>
    </submittedName>
</protein>
<dbReference type="PANTHER" id="PTHR42754:SF1">
    <property type="entry name" value="LIPOPROTEIN"/>
    <property type="match status" value="1"/>
</dbReference>
<accession>A0A1G9DA13</accession>
<feature type="domain" description="Secretion system C-terminal sorting" evidence="3">
    <location>
        <begin position="437"/>
        <end position="498"/>
    </location>
</feature>
<name>A0A1G9DA13_9FLAO</name>
<dbReference type="SUPFAM" id="SSF50998">
    <property type="entry name" value="Quinoprotein alcohol dehydrogenase-like"/>
    <property type="match status" value="1"/>
</dbReference>
<dbReference type="EMBL" id="FNEZ01000009">
    <property type="protein sequence ID" value="SDK60623.1"/>
    <property type="molecule type" value="Genomic_DNA"/>
</dbReference>
<evidence type="ECO:0000259" key="3">
    <source>
        <dbReference type="Pfam" id="PF18962"/>
    </source>
</evidence>
<dbReference type="NCBIfam" id="TIGR04183">
    <property type="entry name" value="Por_Secre_tail"/>
    <property type="match status" value="1"/>
</dbReference>
<dbReference type="AlphaFoldDB" id="A0A1G9DA13"/>
<dbReference type="Proteomes" id="UP000199580">
    <property type="component" value="Unassembled WGS sequence"/>
</dbReference>
<dbReference type="InterPro" id="IPR011047">
    <property type="entry name" value="Quinoprotein_ADH-like_sf"/>
</dbReference>
<sequence>MKKILLCALLFTALQTFAQAPAIQWQKCYGGTGNENANSIAQTNDGGYIIAGYTNSTNGDVVSNHGGNDYWVVKIDNTGTIEWQKTYGGTFDDQANSVIQTTDGGYIVAGYSDSNNGDITNDHGDKDYWIIKLDAVGTIEWQHKYGGDDKESAYEIRQTTDGGYIVAGQTYSYDGNIRVVNGDVTNFHGFIDGWLVKLSSTGVLEWEKSLGATDEDNFMTVQQTADGGYIAAGEHAYYGYWVVKCNSLGAIQWEYADTDGNIVHSIKQTPDGGYIVTGDTITRIGNSTGHNFGVTKLNALGGLEWKKSYGGDGFFDVPRSIQLTPDGGYILTGVTNSDWSGNVGPSNGSQDMWVLKLSETGILQWQKCLGGTTYDGASEIQLTADLGYIVAGFAQSNNGNVTGNHGASDFWIVKLAPDSRLLETENIVKDQNTISFYPNPAKEKITFTETAANATVFTMIGTKVLEVQNTKELNVLGLQKGNYMLKITTDKGTSYKKLLKE</sequence>
<keyword evidence="5" id="KW-1185">Reference proteome</keyword>
<feature type="signal peptide" evidence="2">
    <location>
        <begin position="1"/>
        <end position="18"/>
    </location>
</feature>
<reference evidence="4 5" key="1">
    <citation type="submission" date="2016-10" db="EMBL/GenBank/DDBJ databases">
        <authorList>
            <person name="de Groot N.N."/>
        </authorList>
    </citation>
    <scope>NUCLEOTIDE SEQUENCE [LARGE SCALE GENOMIC DNA]</scope>
    <source>
        <strain evidence="4 5">CGMCC 1.10076</strain>
    </source>
</reference>
<dbReference type="RefSeq" id="WP_170227613.1">
    <property type="nucleotide sequence ID" value="NZ_BKAI01000017.1"/>
</dbReference>
<evidence type="ECO:0000256" key="1">
    <source>
        <dbReference type="ARBA" id="ARBA00022729"/>
    </source>
</evidence>
<organism evidence="4 5">
    <name type="scientific">Flavobacterium noncentrifugens</name>
    <dbReference type="NCBI Taxonomy" id="1128970"/>
    <lineage>
        <taxon>Bacteria</taxon>
        <taxon>Pseudomonadati</taxon>
        <taxon>Bacteroidota</taxon>
        <taxon>Flavobacteriia</taxon>
        <taxon>Flavobacteriales</taxon>
        <taxon>Flavobacteriaceae</taxon>
        <taxon>Flavobacterium</taxon>
    </lineage>
</organism>
<dbReference type="PANTHER" id="PTHR42754">
    <property type="entry name" value="ENDOGLUCANASE"/>
    <property type="match status" value="1"/>
</dbReference>
<gene>
    <name evidence="4" type="ORF">SAMN04487935_3759</name>
</gene>